<sequence length="59" mass="7056">MMRGFRITLIGQRMVLRMVMVQKHKKFLAKLEEGIFVMRRPRKNVGHIAEDQLIYNPTQ</sequence>
<organism evidence="1">
    <name type="scientific">Lotus japonicus</name>
    <name type="common">Lotus corniculatus var. japonicus</name>
    <dbReference type="NCBI Taxonomy" id="34305"/>
    <lineage>
        <taxon>Eukaryota</taxon>
        <taxon>Viridiplantae</taxon>
        <taxon>Streptophyta</taxon>
        <taxon>Embryophyta</taxon>
        <taxon>Tracheophyta</taxon>
        <taxon>Spermatophyta</taxon>
        <taxon>Magnoliopsida</taxon>
        <taxon>eudicotyledons</taxon>
        <taxon>Gunneridae</taxon>
        <taxon>Pentapetalae</taxon>
        <taxon>rosids</taxon>
        <taxon>fabids</taxon>
        <taxon>Fabales</taxon>
        <taxon>Fabaceae</taxon>
        <taxon>Papilionoideae</taxon>
        <taxon>50 kb inversion clade</taxon>
        <taxon>NPAAA clade</taxon>
        <taxon>Hologalegina</taxon>
        <taxon>robinioid clade</taxon>
        <taxon>Loteae</taxon>
        <taxon>Lotus</taxon>
    </lineage>
</organism>
<reference evidence="1" key="1">
    <citation type="submission" date="2012-05" db="EMBL/GenBank/DDBJ databases">
        <authorList>
            <person name="Krishnakumar V."/>
            <person name="Cheung F."/>
            <person name="Xiao Y."/>
            <person name="Chan A."/>
            <person name="Moskal W.A."/>
            <person name="Town C.D."/>
        </authorList>
    </citation>
    <scope>NUCLEOTIDE SEQUENCE</scope>
</reference>
<dbReference type="AlphaFoldDB" id="I3S3C0"/>
<dbReference type="EMBL" id="BT134967">
    <property type="protein sequence ID" value="AFK34762.1"/>
    <property type="molecule type" value="mRNA"/>
</dbReference>
<evidence type="ECO:0000313" key="1">
    <source>
        <dbReference type="EMBL" id="AFK34762.1"/>
    </source>
</evidence>
<protein>
    <submittedName>
        <fullName evidence="1">Uncharacterized protein</fullName>
    </submittedName>
</protein>
<accession>I3S3C0</accession>
<name>I3S3C0_LOTJA</name>
<proteinExistence type="evidence at transcript level"/>